<evidence type="ECO:0000313" key="3">
    <source>
        <dbReference type="EMBL" id="KKM22878.1"/>
    </source>
</evidence>
<reference evidence="3" key="1">
    <citation type="journal article" date="2015" name="Nature">
        <title>Complex archaea that bridge the gap between prokaryotes and eukaryotes.</title>
        <authorList>
            <person name="Spang A."/>
            <person name="Saw J.H."/>
            <person name="Jorgensen S.L."/>
            <person name="Zaremba-Niedzwiedzka K."/>
            <person name="Martijn J."/>
            <person name="Lind A.E."/>
            <person name="van Eijk R."/>
            <person name="Schleper C."/>
            <person name="Guy L."/>
            <person name="Ettema T.J."/>
        </authorList>
    </citation>
    <scope>NUCLEOTIDE SEQUENCE</scope>
</reference>
<feature type="domain" description="DUF551" evidence="2">
    <location>
        <begin position="27"/>
        <end position="79"/>
    </location>
</feature>
<dbReference type="EMBL" id="LAZR01013241">
    <property type="protein sequence ID" value="KKM22878.1"/>
    <property type="molecule type" value="Genomic_DNA"/>
</dbReference>
<dbReference type="Pfam" id="PF04448">
    <property type="entry name" value="DUF551"/>
    <property type="match status" value="1"/>
</dbReference>
<gene>
    <name evidence="3" type="ORF">LCGC14_1620870</name>
</gene>
<sequence>MSHPTSPDGEAAARAMTHEWQPIETAPKDGTWVFLFVPGHGPARARWSHNPGMADGWRSHGTGRTITQGTHWMPLPEPPRPAP</sequence>
<dbReference type="InterPro" id="IPR007539">
    <property type="entry name" value="DUF551"/>
</dbReference>
<evidence type="ECO:0000256" key="1">
    <source>
        <dbReference type="SAM" id="MobiDB-lite"/>
    </source>
</evidence>
<evidence type="ECO:0000259" key="2">
    <source>
        <dbReference type="Pfam" id="PF04448"/>
    </source>
</evidence>
<dbReference type="AlphaFoldDB" id="A0A0F9KL29"/>
<accession>A0A0F9KL29</accession>
<name>A0A0F9KL29_9ZZZZ</name>
<feature type="region of interest" description="Disordered" evidence="1">
    <location>
        <begin position="47"/>
        <end position="83"/>
    </location>
</feature>
<proteinExistence type="predicted"/>
<protein>
    <recommendedName>
        <fullName evidence="2">DUF551 domain-containing protein</fullName>
    </recommendedName>
</protein>
<comment type="caution">
    <text evidence="3">The sequence shown here is derived from an EMBL/GenBank/DDBJ whole genome shotgun (WGS) entry which is preliminary data.</text>
</comment>
<organism evidence="3">
    <name type="scientific">marine sediment metagenome</name>
    <dbReference type="NCBI Taxonomy" id="412755"/>
    <lineage>
        <taxon>unclassified sequences</taxon>
        <taxon>metagenomes</taxon>
        <taxon>ecological metagenomes</taxon>
    </lineage>
</organism>